<keyword evidence="3" id="KW-0808">Transferase</keyword>
<dbReference type="PANTHER" id="PTHR30244:SF34">
    <property type="entry name" value="DTDP-4-AMINO-4,6-DIDEOXYGALACTOSE TRANSAMINASE"/>
    <property type="match status" value="1"/>
</dbReference>
<dbReference type="Proteomes" id="UP001589654">
    <property type="component" value="Unassembled WGS sequence"/>
</dbReference>
<dbReference type="InterPro" id="IPR015424">
    <property type="entry name" value="PyrdxlP-dep_Trfase"/>
</dbReference>
<organism evidence="3 4">
    <name type="scientific">Echinicola jeungdonensis</name>
    <dbReference type="NCBI Taxonomy" id="709343"/>
    <lineage>
        <taxon>Bacteria</taxon>
        <taxon>Pseudomonadati</taxon>
        <taxon>Bacteroidota</taxon>
        <taxon>Cytophagia</taxon>
        <taxon>Cytophagales</taxon>
        <taxon>Cyclobacteriaceae</taxon>
        <taxon>Echinicola</taxon>
    </lineage>
</organism>
<evidence type="ECO:0000313" key="3">
    <source>
        <dbReference type="EMBL" id="MFB9210225.1"/>
    </source>
</evidence>
<dbReference type="InterPro" id="IPR015421">
    <property type="entry name" value="PyrdxlP-dep_Trfase_major"/>
</dbReference>
<evidence type="ECO:0000313" key="4">
    <source>
        <dbReference type="Proteomes" id="UP001589654"/>
    </source>
</evidence>
<dbReference type="EMBL" id="JBHMEW010000005">
    <property type="protein sequence ID" value="MFB9210225.1"/>
    <property type="molecule type" value="Genomic_DNA"/>
</dbReference>
<dbReference type="Pfam" id="PF01041">
    <property type="entry name" value="DegT_DnrJ_EryC1"/>
    <property type="match status" value="2"/>
</dbReference>
<comment type="similarity">
    <text evidence="1 2">Belongs to the DegT/DnrJ/EryC1 family.</text>
</comment>
<gene>
    <name evidence="3" type="ORF">ACFFUR_00260</name>
</gene>
<comment type="caution">
    <text evidence="3">The sequence shown here is derived from an EMBL/GenBank/DDBJ whole genome shotgun (WGS) entry which is preliminary data.</text>
</comment>
<dbReference type="InterPro" id="IPR015422">
    <property type="entry name" value="PyrdxlP-dep_Trfase_small"/>
</dbReference>
<name>A0ABV5J089_9BACT</name>
<dbReference type="SUPFAM" id="SSF53383">
    <property type="entry name" value="PLP-dependent transferases"/>
    <property type="match status" value="1"/>
</dbReference>
<reference evidence="3 4" key="1">
    <citation type="submission" date="2024-09" db="EMBL/GenBank/DDBJ databases">
        <authorList>
            <person name="Sun Q."/>
            <person name="Mori K."/>
        </authorList>
    </citation>
    <scope>NUCLEOTIDE SEQUENCE [LARGE SCALE GENOMIC DNA]</scope>
    <source>
        <strain evidence="3 4">CECT 7682</strain>
    </source>
</reference>
<dbReference type="RefSeq" id="WP_290249750.1">
    <property type="nucleotide sequence ID" value="NZ_JAUFQT010000002.1"/>
</dbReference>
<dbReference type="InterPro" id="IPR000653">
    <property type="entry name" value="DegT/StrS_aminotransferase"/>
</dbReference>
<keyword evidence="2" id="KW-0663">Pyridoxal phosphate</keyword>
<protein>
    <submittedName>
        <fullName evidence="3">DegT/DnrJ/EryC1/StrS family aminotransferase</fullName>
    </submittedName>
</protein>
<accession>A0ABV5J089</accession>
<proteinExistence type="inferred from homology"/>
<keyword evidence="3" id="KW-0032">Aminotransferase</keyword>
<evidence type="ECO:0000256" key="1">
    <source>
        <dbReference type="ARBA" id="ARBA00037999"/>
    </source>
</evidence>
<dbReference type="Gene3D" id="3.90.1150.10">
    <property type="entry name" value="Aspartate Aminotransferase, domain 1"/>
    <property type="match status" value="1"/>
</dbReference>
<evidence type="ECO:0000256" key="2">
    <source>
        <dbReference type="RuleBase" id="RU004508"/>
    </source>
</evidence>
<keyword evidence="4" id="KW-1185">Reference proteome</keyword>
<dbReference type="GO" id="GO:0008483">
    <property type="term" value="F:transaminase activity"/>
    <property type="evidence" value="ECO:0007669"/>
    <property type="project" value="UniProtKB-KW"/>
</dbReference>
<dbReference type="PANTHER" id="PTHR30244">
    <property type="entry name" value="TRANSAMINASE"/>
    <property type="match status" value="1"/>
</dbReference>
<dbReference type="Gene3D" id="3.40.640.10">
    <property type="entry name" value="Type I PLP-dependent aspartate aminotransferase-like (Major domain)"/>
    <property type="match status" value="1"/>
</dbReference>
<sequence length="365" mass="42124">MSLRRLAIWPTLPLNTYFRKPADQTPFPLNQEGCRIFSLARQAIWNASKSMGLQENDVILTPAYHHGSEVEALLQAGLKIKYYDINENLEPDPEELESLITEEVKAFYLIHYLGFPQNATFWKTWCEKHQLIFIEDAAQAFLAHFQGQPLGSFGQMGIFCLYKTYGIPDGGAVICTSPPSLPQVPAKLGWWKVFKRHFNWVAAHRGELGAIHLWVSPIIRWWKVKRYKPHAEFNLDDPNTPPTKLTLSLLPKLLSEETFEIRRKNYQYLLDQISEWVPMPFRKLTEGACPFAFPVQMDNPTAFLEKLRKKGVMGLLFWINPHPSLPVESFPQSKKFREKMLALPVHQELNQSELDQIIHAVKTSI</sequence>